<feature type="region of interest" description="Disordered" evidence="1">
    <location>
        <begin position="271"/>
        <end position="306"/>
    </location>
</feature>
<evidence type="ECO:0000256" key="1">
    <source>
        <dbReference type="SAM" id="MobiDB-lite"/>
    </source>
</evidence>
<dbReference type="InterPro" id="IPR027417">
    <property type="entry name" value="P-loop_NTPase"/>
</dbReference>
<dbReference type="AlphaFoldDB" id="A0A0R2SHM0"/>
<gene>
    <name evidence="2" type="ORF">ABR69_08510</name>
</gene>
<dbReference type="SUPFAM" id="SSF52540">
    <property type="entry name" value="P-loop containing nucleoside triphosphate hydrolases"/>
    <property type="match status" value="2"/>
</dbReference>
<evidence type="ECO:0000313" key="2">
    <source>
        <dbReference type="EMBL" id="KRO72058.1"/>
    </source>
</evidence>
<evidence type="ECO:0008006" key="4">
    <source>
        <dbReference type="Google" id="ProtNLM"/>
    </source>
</evidence>
<accession>A0A0R2SHM0</accession>
<sequence>MQDPSNPPATAPIEAISLGMGDSLSRLQSSESEGHGNSPTIEQLLESNRNLWRGCDHKGESSDAIATGFAELDAMLPAGGWPMQGLVEMVSERWGVGELQLFLPLMRHLIARGNWVLWIAPPYSPYAPGLAQAGIDLRRILIVGGSNAPLRSEAFWGKKAAPEPVSSERLSSKEALWSMEKALQTQHCGLVLAWHSQLPQPTLRRLQLAAITGKTLGVVFMSKNSEHSPSSMRLKIKNSESDGAEAAYAEVSLLKARGSYRQSAARIKLDGGAHPDANLTMPATADGSAANNSSKAESPQRGPDHD</sequence>
<name>A0A0R2SHM0_9GAMM</name>
<dbReference type="Proteomes" id="UP000051934">
    <property type="component" value="Unassembled WGS sequence"/>
</dbReference>
<comment type="caution">
    <text evidence="2">The sequence shown here is derived from an EMBL/GenBank/DDBJ whole genome shotgun (WGS) entry which is preliminary data.</text>
</comment>
<dbReference type="EMBL" id="LIBB01000103">
    <property type="protein sequence ID" value="KRO72058.1"/>
    <property type="molecule type" value="Genomic_DNA"/>
</dbReference>
<dbReference type="InterPro" id="IPR047610">
    <property type="entry name" value="ImuA_translesion"/>
</dbReference>
<dbReference type="Gene3D" id="3.40.50.300">
    <property type="entry name" value="P-loop containing nucleotide triphosphate hydrolases"/>
    <property type="match status" value="1"/>
</dbReference>
<evidence type="ECO:0000313" key="3">
    <source>
        <dbReference type="Proteomes" id="UP000051934"/>
    </source>
</evidence>
<protein>
    <recommendedName>
        <fullName evidence="4">Translesion DNA synthesis-associated protein ImuA</fullName>
    </recommendedName>
</protein>
<dbReference type="NCBIfam" id="NF033429">
    <property type="entry name" value="ImuA_translesion"/>
    <property type="match status" value="1"/>
</dbReference>
<proteinExistence type="predicted"/>
<reference evidence="2 3" key="1">
    <citation type="submission" date="2015-10" db="EMBL/GenBank/DDBJ databases">
        <title>Metagenome-Assembled Genomes uncover a global brackish microbiome.</title>
        <authorList>
            <person name="Hugerth L.W."/>
            <person name="Larsson J."/>
            <person name="Alneberg J."/>
            <person name="Lindh M.V."/>
            <person name="Legrand C."/>
            <person name="Pinhassi J."/>
            <person name="Andersson A.F."/>
        </authorList>
    </citation>
    <scope>NUCLEOTIDE SEQUENCE [LARGE SCALE GENOMIC DNA]</scope>
    <source>
        <strain evidence="2">BACL4 MAG-120507-bin80</strain>
    </source>
</reference>
<organism evidence="2 3">
    <name type="scientific">OM182 bacterium BACL3 MAG-120507-bin80</name>
    <dbReference type="NCBI Taxonomy" id="1655577"/>
    <lineage>
        <taxon>Bacteria</taxon>
        <taxon>Pseudomonadati</taxon>
        <taxon>Pseudomonadota</taxon>
        <taxon>Gammaproteobacteria</taxon>
        <taxon>OMG group</taxon>
        <taxon>OM182 clade</taxon>
    </lineage>
</organism>